<reference evidence="1" key="1">
    <citation type="submission" date="2018-02" db="EMBL/GenBank/DDBJ databases">
        <title>The genomes of Aspergillus section Nigri reveals drivers in fungal speciation.</title>
        <authorList>
            <consortium name="DOE Joint Genome Institute"/>
            <person name="Vesth T.C."/>
            <person name="Nybo J."/>
            <person name="Theobald S."/>
            <person name="Brandl J."/>
            <person name="Frisvad J.C."/>
            <person name="Nielsen K.F."/>
            <person name="Lyhne E.K."/>
            <person name="Kogle M.E."/>
            <person name="Kuo A."/>
            <person name="Riley R."/>
            <person name="Clum A."/>
            <person name="Nolan M."/>
            <person name="Lipzen A."/>
            <person name="Salamov A."/>
            <person name="Henrissat B."/>
            <person name="Wiebenga A."/>
            <person name="De vries R.P."/>
            <person name="Grigoriev I.V."/>
            <person name="Mortensen U.H."/>
            <person name="Andersen M.R."/>
            <person name="Baker S.E."/>
        </authorList>
    </citation>
    <scope>NUCLEOTIDE SEQUENCE</scope>
    <source>
        <strain evidence="1">CBS 115574</strain>
    </source>
</reference>
<gene>
    <name evidence="1" type="ORF">BO79DRAFT_209884</name>
</gene>
<protein>
    <submittedName>
        <fullName evidence="1">Uncharacterized protein</fullName>
    </submittedName>
</protein>
<dbReference type="Proteomes" id="UP000249748">
    <property type="component" value="Unassembled WGS sequence"/>
</dbReference>
<name>A0ACD1IA13_9EURO</name>
<evidence type="ECO:0000313" key="2">
    <source>
        <dbReference type="Proteomes" id="UP000249748"/>
    </source>
</evidence>
<organism evidence="1 2">
    <name type="scientific">Aspergillus costaricaensis CBS 115574</name>
    <dbReference type="NCBI Taxonomy" id="1448317"/>
    <lineage>
        <taxon>Eukaryota</taxon>
        <taxon>Fungi</taxon>
        <taxon>Dikarya</taxon>
        <taxon>Ascomycota</taxon>
        <taxon>Pezizomycotina</taxon>
        <taxon>Eurotiomycetes</taxon>
        <taxon>Eurotiomycetidae</taxon>
        <taxon>Eurotiales</taxon>
        <taxon>Aspergillaceae</taxon>
        <taxon>Aspergillus</taxon>
        <taxon>Aspergillus subgen. Circumdati</taxon>
    </lineage>
</organism>
<accession>A0ACD1IA13</accession>
<keyword evidence="2" id="KW-1185">Reference proteome</keyword>
<evidence type="ECO:0000313" key="1">
    <source>
        <dbReference type="EMBL" id="RAK87072.1"/>
    </source>
</evidence>
<proteinExistence type="predicted"/>
<sequence>MPSHSCINYAGQSGLTALFDHQSSSRHEACLQIQSLLCYLHAYALTMLFFAFEFSQYTLFASYI</sequence>
<dbReference type="EMBL" id="KZ824556">
    <property type="protein sequence ID" value="RAK87072.1"/>
    <property type="molecule type" value="Genomic_DNA"/>
</dbReference>